<dbReference type="OrthoDB" id="28230at2759"/>
<proteinExistence type="predicted"/>
<dbReference type="EMBL" id="JH767326">
    <property type="protein sequence ID" value="EQC25027.1"/>
    <property type="molecule type" value="Genomic_DNA"/>
</dbReference>
<dbReference type="InterPro" id="IPR051681">
    <property type="entry name" value="Ser/Thr_Kinases-Pseudokinases"/>
</dbReference>
<protein>
    <recommendedName>
        <fullName evidence="2">Protein kinase domain-containing protein</fullName>
    </recommendedName>
</protein>
<accession>T0R697</accession>
<dbReference type="VEuPathDB" id="FungiDB:SDRG_17087"/>
<feature type="region of interest" description="Disordered" evidence="1">
    <location>
        <begin position="111"/>
        <end position="145"/>
    </location>
</feature>
<gene>
    <name evidence="3" type="ORF">SDRG_17087</name>
</gene>
<dbReference type="Gene3D" id="1.10.510.10">
    <property type="entry name" value="Transferase(Phosphotransferase) domain 1"/>
    <property type="match status" value="1"/>
</dbReference>
<sequence>MAPEVFRDFNKNPDRDRACTTAADIFSFGVVVTEVHTYNEQYAAQGNASNVVDMVHARRLCPKLQPNCPASLKKLVCVAYDPTKRPTAQAIVRYLVKHMLENADELDRDAFDDTINDKDDDLAPEPIVVNNLQSPRQSRSFASCP</sequence>
<evidence type="ECO:0000313" key="3">
    <source>
        <dbReference type="EMBL" id="EQC25027.1"/>
    </source>
</evidence>
<dbReference type="GO" id="GO:0004674">
    <property type="term" value="F:protein serine/threonine kinase activity"/>
    <property type="evidence" value="ECO:0007669"/>
    <property type="project" value="TreeGrafter"/>
</dbReference>
<evidence type="ECO:0000259" key="2">
    <source>
        <dbReference type="PROSITE" id="PS50011"/>
    </source>
</evidence>
<dbReference type="GO" id="GO:0005524">
    <property type="term" value="F:ATP binding"/>
    <property type="evidence" value="ECO:0007669"/>
    <property type="project" value="InterPro"/>
</dbReference>
<feature type="compositionally biased region" description="Polar residues" evidence="1">
    <location>
        <begin position="130"/>
        <end position="145"/>
    </location>
</feature>
<dbReference type="InterPro" id="IPR011009">
    <property type="entry name" value="Kinase-like_dom_sf"/>
</dbReference>
<organism evidence="3 4">
    <name type="scientific">Saprolegnia diclina (strain VS20)</name>
    <dbReference type="NCBI Taxonomy" id="1156394"/>
    <lineage>
        <taxon>Eukaryota</taxon>
        <taxon>Sar</taxon>
        <taxon>Stramenopiles</taxon>
        <taxon>Oomycota</taxon>
        <taxon>Saprolegniomycetes</taxon>
        <taxon>Saprolegniales</taxon>
        <taxon>Saprolegniaceae</taxon>
        <taxon>Saprolegnia</taxon>
    </lineage>
</organism>
<reference evidence="3 4" key="1">
    <citation type="submission" date="2012-04" db="EMBL/GenBank/DDBJ databases">
        <title>The Genome Sequence of Saprolegnia declina VS20.</title>
        <authorList>
            <consortium name="The Broad Institute Genome Sequencing Platform"/>
            <person name="Russ C."/>
            <person name="Nusbaum C."/>
            <person name="Tyler B."/>
            <person name="van West P."/>
            <person name="Dieguez-Uribeondo J."/>
            <person name="de Bruijn I."/>
            <person name="Tripathy S."/>
            <person name="Jiang R."/>
            <person name="Young S.K."/>
            <person name="Zeng Q."/>
            <person name="Gargeya S."/>
            <person name="Fitzgerald M."/>
            <person name="Haas B."/>
            <person name="Abouelleil A."/>
            <person name="Alvarado L."/>
            <person name="Arachchi H.M."/>
            <person name="Berlin A."/>
            <person name="Chapman S.B."/>
            <person name="Goldberg J."/>
            <person name="Griggs A."/>
            <person name="Gujja S."/>
            <person name="Hansen M."/>
            <person name="Howarth C."/>
            <person name="Imamovic A."/>
            <person name="Larimer J."/>
            <person name="McCowen C."/>
            <person name="Montmayeur A."/>
            <person name="Murphy C."/>
            <person name="Neiman D."/>
            <person name="Pearson M."/>
            <person name="Priest M."/>
            <person name="Roberts A."/>
            <person name="Saif S."/>
            <person name="Shea T."/>
            <person name="Sisk P."/>
            <person name="Sykes S."/>
            <person name="Wortman J."/>
            <person name="Nusbaum C."/>
            <person name="Birren B."/>
        </authorList>
    </citation>
    <scope>NUCLEOTIDE SEQUENCE [LARGE SCALE GENOMIC DNA]</scope>
    <source>
        <strain evidence="3 4">VS20</strain>
    </source>
</reference>
<dbReference type="GeneID" id="19957814"/>
<keyword evidence="4" id="KW-1185">Reference proteome</keyword>
<dbReference type="PANTHER" id="PTHR44329">
    <property type="entry name" value="SERINE/THREONINE-PROTEIN KINASE TNNI3K-RELATED"/>
    <property type="match status" value="1"/>
</dbReference>
<dbReference type="InterPro" id="IPR001245">
    <property type="entry name" value="Ser-Thr/Tyr_kinase_cat_dom"/>
</dbReference>
<dbReference type="SUPFAM" id="SSF56112">
    <property type="entry name" value="Protein kinase-like (PK-like)"/>
    <property type="match status" value="1"/>
</dbReference>
<dbReference type="Pfam" id="PF07714">
    <property type="entry name" value="PK_Tyr_Ser-Thr"/>
    <property type="match status" value="1"/>
</dbReference>
<dbReference type="InParanoid" id="T0R697"/>
<feature type="domain" description="Protein kinase" evidence="2">
    <location>
        <begin position="1"/>
        <end position="101"/>
    </location>
</feature>
<dbReference type="Proteomes" id="UP000030762">
    <property type="component" value="Unassembled WGS sequence"/>
</dbReference>
<dbReference type="InterPro" id="IPR000719">
    <property type="entry name" value="Prot_kinase_dom"/>
</dbReference>
<name>T0R697_SAPDV</name>
<dbReference type="RefSeq" id="XP_008621543.1">
    <property type="nucleotide sequence ID" value="XM_008623321.1"/>
</dbReference>
<dbReference type="AlphaFoldDB" id="T0R697"/>
<evidence type="ECO:0000313" key="4">
    <source>
        <dbReference type="Proteomes" id="UP000030762"/>
    </source>
</evidence>
<dbReference type="PROSITE" id="PS50011">
    <property type="entry name" value="PROTEIN_KINASE_DOM"/>
    <property type="match status" value="1"/>
</dbReference>
<evidence type="ECO:0000256" key="1">
    <source>
        <dbReference type="SAM" id="MobiDB-lite"/>
    </source>
</evidence>
<dbReference type="PANTHER" id="PTHR44329:SF214">
    <property type="entry name" value="PROTEIN KINASE DOMAIN-CONTAINING PROTEIN"/>
    <property type="match status" value="1"/>
</dbReference>